<feature type="region of interest" description="Disordered" evidence="1">
    <location>
        <begin position="1"/>
        <end position="31"/>
    </location>
</feature>
<protein>
    <submittedName>
        <fullName evidence="2">Uncharacterized protein</fullName>
    </submittedName>
</protein>
<organism evidence="2 3">
    <name type="scientific">Cylicocyclus nassatus</name>
    <name type="common">Nematode worm</name>
    <dbReference type="NCBI Taxonomy" id="53992"/>
    <lineage>
        <taxon>Eukaryota</taxon>
        <taxon>Metazoa</taxon>
        <taxon>Ecdysozoa</taxon>
        <taxon>Nematoda</taxon>
        <taxon>Chromadorea</taxon>
        <taxon>Rhabditida</taxon>
        <taxon>Rhabditina</taxon>
        <taxon>Rhabditomorpha</taxon>
        <taxon>Strongyloidea</taxon>
        <taxon>Strongylidae</taxon>
        <taxon>Cylicocyclus</taxon>
    </lineage>
</organism>
<dbReference type="Proteomes" id="UP001176961">
    <property type="component" value="Unassembled WGS sequence"/>
</dbReference>
<gene>
    <name evidence="2" type="ORF">CYNAS_LOCUS16914</name>
</gene>
<reference evidence="2" key="1">
    <citation type="submission" date="2023-07" db="EMBL/GenBank/DDBJ databases">
        <authorList>
            <consortium name="CYATHOMIX"/>
        </authorList>
    </citation>
    <scope>NUCLEOTIDE SEQUENCE</scope>
    <source>
        <strain evidence="2">N/A</strain>
    </source>
</reference>
<sequence length="89" mass="10033">MDRSSTPDQSMGSMTVTSSDSRVTSFDSSREKRCDDLFETLRREMHTMPARDAAILADLHRVEYQIQSVKMARLGLYDATPQPVPSLPI</sequence>
<dbReference type="AlphaFoldDB" id="A0AA36H6Z7"/>
<evidence type="ECO:0000313" key="2">
    <source>
        <dbReference type="EMBL" id="CAJ0604931.1"/>
    </source>
</evidence>
<name>A0AA36H6Z7_CYLNA</name>
<dbReference type="EMBL" id="CATQJL010000316">
    <property type="protein sequence ID" value="CAJ0604931.1"/>
    <property type="molecule type" value="Genomic_DNA"/>
</dbReference>
<proteinExistence type="predicted"/>
<accession>A0AA36H6Z7</accession>
<feature type="compositionally biased region" description="Low complexity" evidence="1">
    <location>
        <begin position="13"/>
        <end position="27"/>
    </location>
</feature>
<comment type="caution">
    <text evidence="2">The sequence shown here is derived from an EMBL/GenBank/DDBJ whole genome shotgun (WGS) entry which is preliminary data.</text>
</comment>
<keyword evidence="3" id="KW-1185">Reference proteome</keyword>
<evidence type="ECO:0000313" key="3">
    <source>
        <dbReference type="Proteomes" id="UP001176961"/>
    </source>
</evidence>
<feature type="compositionally biased region" description="Polar residues" evidence="1">
    <location>
        <begin position="1"/>
        <end position="12"/>
    </location>
</feature>
<evidence type="ECO:0000256" key="1">
    <source>
        <dbReference type="SAM" id="MobiDB-lite"/>
    </source>
</evidence>